<dbReference type="OrthoDB" id="2518771at2759"/>
<accession>A0A0L6VUZ9</accession>
<name>A0A0L6VUZ9_9BASI</name>
<dbReference type="AlphaFoldDB" id="A0A0L6VUZ9"/>
<reference evidence="1 2" key="1">
    <citation type="submission" date="2015-08" db="EMBL/GenBank/DDBJ databases">
        <title>Next Generation Sequencing and Analysis of the Genome of Puccinia sorghi L Schw, the Causal Agent of Maize Common Rust.</title>
        <authorList>
            <person name="Rochi L."/>
            <person name="Burguener G."/>
            <person name="Darino M."/>
            <person name="Turjanski A."/>
            <person name="Kreff E."/>
            <person name="Dieguez M.J."/>
            <person name="Sacco F."/>
        </authorList>
    </citation>
    <scope>NUCLEOTIDE SEQUENCE [LARGE SCALE GENOMIC DNA]</scope>
    <source>
        <strain evidence="1 2">RO10H11247</strain>
    </source>
</reference>
<dbReference type="Proteomes" id="UP000037035">
    <property type="component" value="Unassembled WGS sequence"/>
</dbReference>
<evidence type="ECO:0000313" key="2">
    <source>
        <dbReference type="Proteomes" id="UP000037035"/>
    </source>
</evidence>
<sequence>MHQTLQETDYFYIAIIQVELKFQQSKYIKVEGKENKIIIPWKTDNHELADFKGKTILAILGVDKSLFTYTNNLEESGSLTWKLGKSSFQDFLDAASLVLEIKKITCTLNKENSKVAIQTQMAFKKLKTNLLAEPSVQATTPQEPPPTAGAPSGAILHENIGKIFENHDACEQFPEEYFVITMIKADEWAREMVSKPIKKRLLQLLQNHSNNALAQLEGIKEMMTIIQNRSCQICHQHPQIMEPPSMIFSSFLGSIQPPAMSCLTELVVTHWSLLQHVTVEELISVNIPVAQSQALMLAFLEKQAKKKKF</sequence>
<evidence type="ECO:0000313" key="1">
    <source>
        <dbReference type="EMBL" id="KNZ64030.1"/>
    </source>
</evidence>
<comment type="caution">
    <text evidence="1">The sequence shown here is derived from an EMBL/GenBank/DDBJ whole genome shotgun (WGS) entry which is preliminary data.</text>
</comment>
<gene>
    <name evidence="1" type="ORF">VP01_1074g4</name>
</gene>
<proteinExistence type="predicted"/>
<keyword evidence="2" id="KW-1185">Reference proteome</keyword>
<organism evidence="1 2">
    <name type="scientific">Puccinia sorghi</name>
    <dbReference type="NCBI Taxonomy" id="27349"/>
    <lineage>
        <taxon>Eukaryota</taxon>
        <taxon>Fungi</taxon>
        <taxon>Dikarya</taxon>
        <taxon>Basidiomycota</taxon>
        <taxon>Pucciniomycotina</taxon>
        <taxon>Pucciniomycetes</taxon>
        <taxon>Pucciniales</taxon>
        <taxon>Pucciniaceae</taxon>
        <taxon>Puccinia</taxon>
    </lineage>
</organism>
<dbReference type="VEuPathDB" id="FungiDB:VP01_1074g4"/>
<protein>
    <submittedName>
        <fullName evidence="1">Uncharacterized protein</fullName>
    </submittedName>
</protein>
<dbReference type="EMBL" id="LAVV01000832">
    <property type="protein sequence ID" value="KNZ64030.1"/>
    <property type="molecule type" value="Genomic_DNA"/>
</dbReference>